<dbReference type="InterPro" id="IPR003720">
    <property type="entry name" value="tRNA_STrfase"/>
</dbReference>
<evidence type="ECO:0000313" key="22">
    <source>
        <dbReference type="Proteomes" id="UP000199208"/>
    </source>
</evidence>
<dbReference type="Pfam" id="PF02926">
    <property type="entry name" value="THUMP"/>
    <property type="match status" value="1"/>
</dbReference>
<dbReference type="AlphaFoldDB" id="A0A1G5S4J0"/>
<dbReference type="GO" id="GO:0009229">
    <property type="term" value="P:thiamine diphosphate biosynthetic process"/>
    <property type="evidence" value="ECO:0007669"/>
    <property type="project" value="UniProtKB-UniRule"/>
</dbReference>
<keyword evidence="5 19" id="KW-0808">Transferase</keyword>
<dbReference type="GO" id="GO:0000049">
    <property type="term" value="F:tRNA binding"/>
    <property type="evidence" value="ECO:0007669"/>
    <property type="project" value="UniProtKB-UniRule"/>
</dbReference>
<feature type="binding site" evidence="19">
    <location>
        <position position="267"/>
    </location>
    <ligand>
        <name>ATP</name>
        <dbReference type="ChEBI" id="CHEBI:30616"/>
    </ligand>
</feature>
<dbReference type="InterPro" id="IPR050102">
    <property type="entry name" value="tRNA_sulfurtransferase_ThiI"/>
</dbReference>
<keyword evidence="7 19" id="KW-0067">ATP-binding</keyword>
<evidence type="ECO:0000256" key="12">
    <source>
        <dbReference type="ARBA" id="ARBA00058382"/>
    </source>
</evidence>
<feature type="binding site" evidence="19">
    <location>
        <begin position="185"/>
        <end position="186"/>
    </location>
    <ligand>
        <name>ATP</name>
        <dbReference type="ChEBI" id="CHEBI:30616"/>
    </ligand>
</feature>
<dbReference type="CDD" id="cd01712">
    <property type="entry name" value="PPase_ThiI"/>
    <property type="match status" value="1"/>
</dbReference>
<dbReference type="PROSITE" id="PS51165">
    <property type="entry name" value="THUMP"/>
    <property type="match status" value="1"/>
</dbReference>
<comment type="catalytic activity">
    <reaction evidence="11 19">
        <text>[ThiS sulfur-carrier protein]-C-terminal Gly-Gly-AMP + S-sulfanyl-L-cysteinyl-[cysteine desulfurase] + AH2 = [ThiS sulfur-carrier protein]-C-terminal-Gly-aminoethanethioate + L-cysteinyl-[cysteine desulfurase] + A + AMP + 2 H(+)</text>
        <dbReference type="Rhea" id="RHEA:43340"/>
        <dbReference type="Rhea" id="RHEA-COMP:12157"/>
        <dbReference type="Rhea" id="RHEA-COMP:12158"/>
        <dbReference type="Rhea" id="RHEA-COMP:12910"/>
        <dbReference type="Rhea" id="RHEA-COMP:19908"/>
        <dbReference type="ChEBI" id="CHEBI:13193"/>
        <dbReference type="ChEBI" id="CHEBI:15378"/>
        <dbReference type="ChEBI" id="CHEBI:17499"/>
        <dbReference type="ChEBI" id="CHEBI:29950"/>
        <dbReference type="ChEBI" id="CHEBI:61963"/>
        <dbReference type="ChEBI" id="CHEBI:90618"/>
        <dbReference type="ChEBI" id="CHEBI:232372"/>
        <dbReference type="ChEBI" id="CHEBI:456215"/>
    </reaction>
</comment>
<dbReference type="Gene3D" id="3.40.50.620">
    <property type="entry name" value="HUPs"/>
    <property type="match status" value="1"/>
</dbReference>
<dbReference type="Pfam" id="PF22025">
    <property type="entry name" value="ThiI_fer"/>
    <property type="match status" value="1"/>
</dbReference>
<proteinExistence type="inferred from homology"/>
<evidence type="ECO:0000256" key="7">
    <source>
        <dbReference type="ARBA" id="ARBA00022840"/>
    </source>
</evidence>
<evidence type="ECO:0000256" key="15">
    <source>
        <dbReference type="ARBA" id="ARBA00071867"/>
    </source>
</evidence>
<evidence type="ECO:0000256" key="5">
    <source>
        <dbReference type="ARBA" id="ARBA00022679"/>
    </source>
</evidence>
<dbReference type="SMART" id="SM00981">
    <property type="entry name" value="THUMP"/>
    <property type="match status" value="1"/>
</dbReference>
<keyword evidence="4 19" id="KW-0820">tRNA-binding</keyword>
<feature type="binding site" evidence="19">
    <location>
        <position position="298"/>
    </location>
    <ligand>
        <name>ATP</name>
        <dbReference type="ChEBI" id="CHEBI:30616"/>
    </ligand>
</feature>
<dbReference type="RefSeq" id="WP_092592416.1">
    <property type="nucleotide sequence ID" value="NZ_FMWL01000018.1"/>
</dbReference>
<comment type="subcellular location">
    <subcellularLocation>
        <location evidence="1 19">Cytoplasm</location>
    </subcellularLocation>
</comment>
<protein>
    <recommendedName>
        <fullName evidence="15 19">Probable tRNA sulfurtransferase</fullName>
        <ecNumber evidence="14 19">2.8.1.4</ecNumber>
    </recommendedName>
    <alternativeName>
        <fullName evidence="16 19">Sulfur carrier protein ThiS sulfurtransferase</fullName>
    </alternativeName>
    <alternativeName>
        <fullName evidence="17 19">Thiamine biosynthesis protein ThiI</fullName>
    </alternativeName>
    <alternativeName>
        <fullName evidence="18 19">tRNA 4-thiouridine synthase</fullName>
    </alternativeName>
</protein>
<dbReference type="EC" id="2.8.1.4" evidence="14 19"/>
<evidence type="ECO:0000256" key="6">
    <source>
        <dbReference type="ARBA" id="ARBA00022741"/>
    </source>
</evidence>
<evidence type="ECO:0000256" key="14">
    <source>
        <dbReference type="ARBA" id="ARBA00066827"/>
    </source>
</evidence>
<dbReference type="GO" id="GO:0140741">
    <property type="term" value="F:tRNA-uracil-4 sulfurtransferase activity"/>
    <property type="evidence" value="ECO:0007669"/>
    <property type="project" value="UniProtKB-EC"/>
</dbReference>
<dbReference type="UniPathway" id="UPA00060"/>
<comment type="similarity">
    <text evidence="13 19">Belongs to the ThiI family.</text>
</comment>
<dbReference type="FunFam" id="3.40.50.620:FF:000053">
    <property type="entry name" value="Probable tRNA sulfurtransferase"/>
    <property type="match status" value="1"/>
</dbReference>
<reference evidence="21 22" key="1">
    <citation type="submission" date="2016-10" db="EMBL/GenBank/DDBJ databases">
        <authorList>
            <person name="de Groot N.N."/>
        </authorList>
    </citation>
    <scope>NUCLEOTIDE SEQUENCE [LARGE SCALE GENOMIC DNA]</scope>
    <source>
        <strain evidence="21 22">DSM 2784</strain>
    </source>
</reference>
<dbReference type="CDD" id="cd11716">
    <property type="entry name" value="THUMP_ThiI"/>
    <property type="match status" value="1"/>
</dbReference>
<dbReference type="Proteomes" id="UP000199208">
    <property type="component" value="Unassembled WGS sequence"/>
</dbReference>
<evidence type="ECO:0000313" key="21">
    <source>
        <dbReference type="EMBL" id="SCZ81322.1"/>
    </source>
</evidence>
<dbReference type="PANTHER" id="PTHR43209:SF1">
    <property type="entry name" value="TRNA SULFURTRANSFERASE"/>
    <property type="match status" value="1"/>
</dbReference>
<dbReference type="OrthoDB" id="9773948at2"/>
<evidence type="ECO:0000256" key="8">
    <source>
        <dbReference type="ARBA" id="ARBA00022884"/>
    </source>
</evidence>
<comment type="catalytic activity">
    <reaction evidence="10 19">
        <text>[ThiI sulfur-carrier protein]-S-sulfanyl-L-cysteine + a uridine in tRNA + 2 reduced [2Fe-2S]-[ferredoxin] + ATP + H(+) = [ThiI sulfur-carrier protein]-L-cysteine + a 4-thiouridine in tRNA + 2 oxidized [2Fe-2S]-[ferredoxin] + AMP + diphosphate</text>
        <dbReference type="Rhea" id="RHEA:24176"/>
        <dbReference type="Rhea" id="RHEA-COMP:10000"/>
        <dbReference type="Rhea" id="RHEA-COMP:10001"/>
        <dbReference type="Rhea" id="RHEA-COMP:13337"/>
        <dbReference type="Rhea" id="RHEA-COMP:13338"/>
        <dbReference type="Rhea" id="RHEA-COMP:13339"/>
        <dbReference type="Rhea" id="RHEA-COMP:13340"/>
        <dbReference type="ChEBI" id="CHEBI:15378"/>
        <dbReference type="ChEBI" id="CHEBI:29950"/>
        <dbReference type="ChEBI" id="CHEBI:30616"/>
        <dbReference type="ChEBI" id="CHEBI:33019"/>
        <dbReference type="ChEBI" id="CHEBI:33737"/>
        <dbReference type="ChEBI" id="CHEBI:33738"/>
        <dbReference type="ChEBI" id="CHEBI:61963"/>
        <dbReference type="ChEBI" id="CHEBI:65315"/>
        <dbReference type="ChEBI" id="CHEBI:136798"/>
        <dbReference type="ChEBI" id="CHEBI:456215"/>
        <dbReference type="EC" id="2.8.1.4"/>
    </reaction>
</comment>
<evidence type="ECO:0000256" key="10">
    <source>
        <dbReference type="ARBA" id="ARBA00050570"/>
    </source>
</evidence>
<evidence type="ECO:0000259" key="20">
    <source>
        <dbReference type="PROSITE" id="PS51165"/>
    </source>
</evidence>
<dbReference type="EMBL" id="FMWL01000018">
    <property type="protein sequence ID" value="SCZ81322.1"/>
    <property type="molecule type" value="Genomic_DNA"/>
</dbReference>
<dbReference type="NCBIfam" id="TIGR00342">
    <property type="entry name" value="tRNA uracil 4-sulfurtransferase ThiI"/>
    <property type="match status" value="1"/>
</dbReference>
<dbReference type="Gene3D" id="3.30.2130.30">
    <property type="match status" value="1"/>
</dbReference>
<comment type="function">
    <text evidence="12 19">Catalyzes the ATP-dependent transfer of a sulfur to tRNA to produce 4-thiouridine in position 8 of tRNAs, which functions as a near-UV photosensor. Also catalyzes the transfer of sulfur to the sulfur carrier protein ThiS, forming ThiS-thiocarboxylate. This is a step in the synthesis of thiazole, in the thiamine biosynthesis pathway. The sulfur is donated as persulfide by IscS.</text>
</comment>
<dbReference type="InterPro" id="IPR054173">
    <property type="entry name" value="ThiI_fer"/>
</dbReference>
<dbReference type="PANTHER" id="PTHR43209">
    <property type="entry name" value="TRNA SULFURTRANSFERASE"/>
    <property type="match status" value="1"/>
</dbReference>
<dbReference type="HAMAP" id="MF_00021">
    <property type="entry name" value="ThiI"/>
    <property type="match status" value="1"/>
</dbReference>
<dbReference type="InterPro" id="IPR004114">
    <property type="entry name" value="THUMP_dom"/>
</dbReference>
<comment type="pathway">
    <text evidence="2 19">Cofactor biosynthesis; thiamine diphosphate biosynthesis.</text>
</comment>
<evidence type="ECO:0000256" key="1">
    <source>
        <dbReference type="ARBA" id="ARBA00004496"/>
    </source>
</evidence>
<dbReference type="GO" id="GO:0004810">
    <property type="term" value="F:CCA tRNA nucleotidyltransferase activity"/>
    <property type="evidence" value="ECO:0007669"/>
    <property type="project" value="InterPro"/>
</dbReference>
<keyword evidence="22" id="KW-1185">Reference proteome</keyword>
<organism evidence="21 22">
    <name type="scientific">Acidaminobacter hydrogenoformans DSM 2784</name>
    <dbReference type="NCBI Taxonomy" id="1120920"/>
    <lineage>
        <taxon>Bacteria</taxon>
        <taxon>Bacillati</taxon>
        <taxon>Bacillota</taxon>
        <taxon>Clostridia</taxon>
        <taxon>Peptostreptococcales</taxon>
        <taxon>Acidaminobacteraceae</taxon>
        <taxon>Acidaminobacter</taxon>
    </lineage>
</organism>
<dbReference type="InterPro" id="IPR020536">
    <property type="entry name" value="ThiI_AANH"/>
</dbReference>
<dbReference type="InterPro" id="IPR049961">
    <property type="entry name" value="ThiI_N"/>
</dbReference>
<feature type="domain" description="THUMP" evidence="20">
    <location>
        <begin position="61"/>
        <end position="168"/>
    </location>
</feature>
<name>A0A1G5S4J0_9FIRM</name>
<sequence length="391" mass="43551">MSERGFILVKIGEITLKGNNRRYFENRLMDNLKEAVRGLHHVKVAKEFGRMYMNYDLSEEAEVLEKAQRVFGLVALCPGVEVDPDFDRISAAAVAQVKALKAETGMTRFKVEARRSDKRFPMTSPEICRDLGGVLLSSIEGLQVDVHAPQFLVNVEIRDRAYIYSREIRCHGGMPYGTAGKAALLLSGGIDSPVAGWMMARRGVTLSAVHFHSYPFTSERAQEKVYDLARQLAVFTGSIEVTSINLLEIQQAIMENCPEEEMTILSRRFMMALAEQVAKENGSQALVTGENIGQVASQTIEGLTVTNARVSLPVFRPLIAYDKNDIVEVAKRIGTYETSILPFEDCCTVFLPSKVVTKPRLAQIEASEANLDVEGLIQRALEGKEVLRFER</sequence>
<keyword evidence="6 19" id="KW-0547">Nucleotide-binding</keyword>
<dbReference type="GO" id="GO:0005524">
    <property type="term" value="F:ATP binding"/>
    <property type="evidence" value="ECO:0007669"/>
    <property type="project" value="UniProtKB-UniRule"/>
</dbReference>
<dbReference type="GO" id="GO:0009228">
    <property type="term" value="P:thiamine biosynthetic process"/>
    <property type="evidence" value="ECO:0007669"/>
    <property type="project" value="UniProtKB-KW"/>
</dbReference>
<evidence type="ECO:0000256" key="18">
    <source>
        <dbReference type="ARBA" id="ARBA00080570"/>
    </source>
</evidence>
<keyword evidence="3 19" id="KW-0963">Cytoplasm</keyword>
<gene>
    <name evidence="19" type="primary">thiI</name>
    <name evidence="21" type="ORF">SAMN03080599_02729</name>
</gene>
<feature type="binding site" evidence="19">
    <location>
        <begin position="210"/>
        <end position="211"/>
    </location>
    <ligand>
        <name>ATP</name>
        <dbReference type="ChEBI" id="CHEBI:30616"/>
    </ligand>
</feature>
<dbReference type="GO" id="GO:0052837">
    <property type="term" value="P:thiazole biosynthetic process"/>
    <property type="evidence" value="ECO:0007669"/>
    <property type="project" value="TreeGrafter"/>
</dbReference>
<dbReference type="SUPFAM" id="SSF52402">
    <property type="entry name" value="Adenine nucleotide alpha hydrolases-like"/>
    <property type="match status" value="1"/>
</dbReference>
<evidence type="ECO:0000256" key="3">
    <source>
        <dbReference type="ARBA" id="ARBA00022490"/>
    </source>
</evidence>
<feature type="binding site" evidence="19">
    <location>
        <position position="289"/>
    </location>
    <ligand>
        <name>ATP</name>
        <dbReference type="ChEBI" id="CHEBI:30616"/>
    </ligand>
</feature>
<evidence type="ECO:0000256" key="17">
    <source>
        <dbReference type="ARBA" id="ARBA00077849"/>
    </source>
</evidence>
<dbReference type="GO" id="GO:0005829">
    <property type="term" value="C:cytosol"/>
    <property type="evidence" value="ECO:0007669"/>
    <property type="project" value="TreeGrafter"/>
</dbReference>
<dbReference type="STRING" id="1120920.SAMN03080599_02729"/>
<evidence type="ECO:0000256" key="11">
    <source>
        <dbReference type="ARBA" id="ARBA00052330"/>
    </source>
</evidence>
<evidence type="ECO:0000256" key="16">
    <source>
        <dbReference type="ARBA" id="ARBA00075337"/>
    </source>
</evidence>
<dbReference type="InterPro" id="IPR049962">
    <property type="entry name" value="THUMP_ThiI"/>
</dbReference>
<evidence type="ECO:0000256" key="2">
    <source>
        <dbReference type="ARBA" id="ARBA00004948"/>
    </source>
</evidence>
<accession>A0A1G5S4J0</accession>
<dbReference type="GO" id="GO:0002937">
    <property type="term" value="P:tRNA 4-thiouridine biosynthesis"/>
    <property type="evidence" value="ECO:0007669"/>
    <property type="project" value="TreeGrafter"/>
</dbReference>
<keyword evidence="8 19" id="KW-0694">RNA-binding</keyword>
<keyword evidence="9 19" id="KW-0784">Thiamine biosynthesis</keyword>
<dbReference type="Pfam" id="PF02568">
    <property type="entry name" value="ThiI"/>
    <property type="match status" value="1"/>
</dbReference>
<evidence type="ECO:0000256" key="13">
    <source>
        <dbReference type="ARBA" id="ARBA00061472"/>
    </source>
</evidence>
<dbReference type="SUPFAM" id="SSF143437">
    <property type="entry name" value="THUMP domain-like"/>
    <property type="match status" value="1"/>
</dbReference>
<evidence type="ECO:0000256" key="19">
    <source>
        <dbReference type="HAMAP-Rule" id="MF_00021"/>
    </source>
</evidence>
<evidence type="ECO:0000256" key="4">
    <source>
        <dbReference type="ARBA" id="ARBA00022555"/>
    </source>
</evidence>
<dbReference type="InterPro" id="IPR014729">
    <property type="entry name" value="Rossmann-like_a/b/a_fold"/>
</dbReference>
<evidence type="ECO:0000256" key="9">
    <source>
        <dbReference type="ARBA" id="ARBA00022977"/>
    </source>
</evidence>